<proteinExistence type="predicted"/>
<sequence>MIKILNESTVFNLLLDKGVLVVPTAGPLEVASKGLICQGEIAVQDDIEKFLTKKVNMSPYINGAYAAGGAVTFSAINDIVLSEVTFKGGAPIVLKGDIVCALSVIPALNPQGVPDPGPPTELTVKYEPTQPIVISK</sequence>
<reference evidence="2 3" key="3">
    <citation type="submission" date="2014-12" db="EMBL/GenBank/DDBJ databases">
        <title>Draft Genome Sequence of Pseudoalteromonas luteoviolacea HI1.</title>
        <authorList>
            <person name="Asahina A.Y."/>
            <person name="Hadfield M.G."/>
        </authorList>
    </citation>
    <scope>NUCLEOTIDE SEQUENCE [LARGE SCALE GENOMIC DNA]</scope>
    <source>
        <strain evidence="2 3">HI1</strain>
    </source>
</reference>
<dbReference type="EMBL" id="JWIC01000006">
    <property type="protein sequence ID" value="KID56753.1"/>
    <property type="molecule type" value="Genomic_DNA"/>
</dbReference>
<evidence type="ECO:0000313" key="2">
    <source>
        <dbReference type="EMBL" id="KID56753.1"/>
    </source>
</evidence>
<protein>
    <submittedName>
        <fullName evidence="1">Uncharacterized protein</fullName>
    </submittedName>
</protein>
<dbReference type="Proteomes" id="UP000031327">
    <property type="component" value="Unassembled WGS sequence"/>
</dbReference>
<evidence type="ECO:0000313" key="3">
    <source>
        <dbReference type="Proteomes" id="UP000031327"/>
    </source>
</evidence>
<reference evidence="1" key="2">
    <citation type="journal article" date="2014" name="Science">
        <title>Marine tubeworm metamorphosis induced by arrays of bacterial phage tail-like structures.</title>
        <authorList>
            <person name="Shikuma N.J."/>
            <person name="Pilhofer M."/>
            <person name="Weiss G.L."/>
            <person name="Hadfield M.G."/>
            <person name="Jensen G.J."/>
            <person name="Newman D.K."/>
        </authorList>
    </citation>
    <scope>NUCLEOTIDE SEQUENCE</scope>
    <source>
        <strain evidence="1">HI1</strain>
    </source>
</reference>
<name>A0A023PYP4_9GAMM</name>
<dbReference type="RefSeq" id="WP_039609819.1">
    <property type="nucleotide sequence ID" value="NZ_JWIC01000006.1"/>
</dbReference>
<dbReference type="AlphaFoldDB" id="A0A023PYP4"/>
<evidence type="ECO:0000313" key="1">
    <source>
        <dbReference type="EMBL" id="AHX39709.1"/>
    </source>
</evidence>
<reference evidence="1" key="1">
    <citation type="journal article" date="2012" name="Sci. Rep.">
        <title>Recruitment in the sea: bacterial genes required for inducing larval settlement in a polychaete worm.</title>
        <authorList>
            <person name="Huang Y."/>
            <person name="Callahan S."/>
            <person name="Hadfield M.G."/>
        </authorList>
    </citation>
    <scope>NUCLEOTIDE SEQUENCE</scope>
    <source>
        <strain evidence="1">HI1</strain>
    </source>
</reference>
<dbReference type="EMBL" id="KF724687">
    <property type="protein sequence ID" value="AHX39709.1"/>
    <property type="molecule type" value="Genomic_DNA"/>
</dbReference>
<dbReference type="OrthoDB" id="6302090at2"/>
<organism evidence="1">
    <name type="scientific">Pseudoalteromonas luteoviolacea</name>
    <dbReference type="NCBI Taxonomy" id="43657"/>
    <lineage>
        <taxon>Bacteria</taxon>
        <taxon>Pseudomonadati</taxon>
        <taxon>Pseudomonadota</taxon>
        <taxon>Gammaproteobacteria</taxon>
        <taxon>Alteromonadales</taxon>
        <taxon>Pseudoalteromonadaceae</taxon>
        <taxon>Pseudoalteromonas</taxon>
    </lineage>
</organism>
<gene>
    <name evidence="2" type="ORF">JF50_12650</name>
</gene>
<accession>A0A023PYP4</accession>